<dbReference type="InterPro" id="IPR000515">
    <property type="entry name" value="MetI-like"/>
</dbReference>
<feature type="transmembrane region" description="Helical" evidence="7">
    <location>
        <begin position="102"/>
        <end position="123"/>
    </location>
</feature>
<evidence type="ECO:0000256" key="1">
    <source>
        <dbReference type="ARBA" id="ARBA00004651"/>
    </source>
</evidence>
<dbReference type="PANTHER" id="PTHR43163:SF8">
    <property type="entry name" value="D,D-DIPEPTIDE TRANSPORT SYSTEM PERMEASE PROTEIN DDPB-RELATED"/>
    <property type="match status" value="1"/>
</dbReference>
<keyword evidence="2 7" id="KW-0813">Transport</keyword>
<keyword evidence="10" id="KW-1185">Reference proteome</keyword>
<keyword evidence="4 7" id="KW-0812">Transmembrane</keyword>
<dbReference type="PANTHER" id="PTHR43163">
    <property type="entry name" value="DIPEPTIDE TRANSPORT SYSTEM PERMEASE PROTEIN DPPB-RELATED"/>
    <property type="match status" value="1"/>
</dbReference>
<dbReference type="Pfam" id="PF00528">
    <property type="entry name" value="BPD_transp_1"/>
    <property type="match status" value="1"/>
</dbReference>
<organism evidence="9 10">
    <name type="scientific">Flexivirga alba</name>
    <dbReference type="NCBI Taxonomy" id="702742"/>
    <lineage>
        <taxon>Bacteria</taxon>
        <taxon>Bacillati</taxon>
        <taxon>Actinomycetota</taxon>
        <taxon>Actinomycetes</taxon>
        <taxon>Micrococcales</taxon>
        <taxon>Dermacoccaceae</taxon>
        <taxon>Flexivirga</taxon>
    </lineage>
</organism>
<dbReference type="Pfam" id="PF19300">
    <property type="entry name" value="BPD_transp_1_N"/>
    <property type="match status" value="1"/>
</dbReference>
<name>A0ABW2AJ77_9MICO</name>
<feature type="transmembrane region" description="Helical" evidence="7">
    <location>
        <begin position="135"/>
        <end position="156"/>
    </location>
</feature>
<dbReference type="PROSITE" id="PS50928">
    <property type="entry name" value="ABC_TM1"/>
    <property type="match status" value="1"/>
</dbReference>
<evidence type="ECO:0000256" key="3">
    <source>
        <dbReference type="ARBA" id="ARBA00022475"/>
    </source>
</evidence>
<accession>A0ABW2AJ77</accession>
<evidence type="ECO:0000256" key="4">
    <source>
        <dbReference type="ARBA" id="ARBA00022692"/>
    </source>
</evidence>
<evidence type="ECO:0000256" key="7">
    <source>
        <dbReference type="RuleBase" id="RU363032"/>
    </source>
</evidence>
<reference evidence="10" key="1">
    <citation type="journal article" date="2019" name="Int. J. Syst. Evol. Microbiol.">
        <title>The Global Catalogue of Microorganisms (GCM) 10K type strain sequencing project: providing services to taxonomists for standard genome sequencing and annotation.</title>
        <authorList>
            <consortium name="The Broad Institute Genomics Platform"/>
            <consortium name="The Broad Institute Genome Sequencing Center for Infectious Disease"/>
            <person name="Wu L."/>
            <person name="Ma J."/>
        </authorList>
    </citation>
    <scope>NUCLEOTIDE SEQUENCE [LARGE SCALE GENOMIC DNA]</scope>
    <source>
        <strain evidence="10">CCUG 58127</strain>
    </source>
</reference>
<comment type="caution">
    <text evidence="9">The sequence shown here is derived from an EMBL/GenBank/DDBJ whole genome shotgun (WGS) entry which is preliminary data.</text>
</comment>
<evidence type="ECO:0000313" key="9">
    <source>
        <dbReference type="EMBL" id="MFC6706872.1"/>
    </source>
</evidence>
<dbReference type="Proteomes" id="UP001596298">
    <property type="component" value="Unassembled WGS sequence"/>
</dbReference>
<feature type="domain" description="ABC transmembrane type-1" evidence="8">
    <location>
        <begin position="96"/>
        <end position="326"/>
    </location>
</feature>
<dbReference type="EMBL" id="JBHSWH010000001">
    <property type="protein sequence ID" value="MFC6706872.1"/>
    <property type="molecule type" value="Genomic_DNA"/>
</dbReference>
<feature type="transmembrane region" description="Helical" evidence="7">
    <location>
        <begin position="203"/>
        <end position="222"/>
    </location>
</feature>
<dbReference type="SUPFAM" id="SSF161098">
    <property type="entry name" value="MetI-like"/>
    <property type="match status" value="1"/>
</dbReference>
<comment type="similarity">
    <text evidence="7">Belongs to the binding-protein-dependent transport system permease family.</text>
</comment>
<feature type="transmembrane region" description="Helical" evidence="7">
    <location>
        <begin position="12"/>
        <end position="38"/>
    </location>
</feature>
<sequence>MRYISIRAGISVLLIWGVTLITFILTTLVPASPVAAVLGETAMNDPKIVAQTTHELGLDKPLPVQYLLYLKRLLHFDFETSTQTRDPVSHDLSIAFPATMELAIYVMIVSIVIALALSLYAALHHRGIIDQIIRIVSIAGISVPIFWLAMILFYLMTYTLHLLPGSGRLDPALSPPPKVTGLYTVDAALAGQWSVLGNALEHLILPVTVLSLLTLALLIKFFRSALLDVVNQDYITAARAKGLPSRVVTFSYVLRGAMLPILTMSGLAFGSLLTGAVLTESIFSWQGLGQYSLSAAVHLDIPAIMGSGIVIGTVYIILNFIIDLMYGIIDPRVRR</sequence>
<keyword evidence="6 7" id="KW-0472">Membrane</keyword>
<evidence type="ECO:0000256" key="2">
    <source>
        <dbReference type="ARBA" id="ARBA00022448"/>
    </source>
</evidence>
<dbReference type="CDD" id="cd06261">
    <property type="entry name" value="TM_PBP2"/>
    <property type="match status" value="1"/>
</dbReference>
<evidence type="ECO:0000313" key="10">
    <source>
        <dbReference type="Proteomes" id="UP001596298"/>
    </source>
</evidence>
<evidence type="ECO:0000259" key="8">
    <source>
        <dbReference type="PROSITE" id="PS50928"/>
    </source>
</evidence>
<gene>
    <name evidence="9" type="ORF">ACFQDH_16820</name>
</gene>
<comment type="subcellular location">
    <subcellularLocation>
        <location evidence="1 7">Cell membrane</location>
        <topology evidence="1 7">Multi-pass membrane protein</topology>
    </subcellularLocation>
</comment>
<evidence type="ECO:0000256" key="6">
    <source>
        <dbReference type="ARBA" id="ARBA00023136"/>
    </source>
</evidence>
<dbReference type="RefSeq" id="WP_382403550.1">
    <property type="nucleotide sequence ID" value="NZ_JBHSWH010000001.1"/>
</dbReference>
<keyword evidence="5 7" id="KW-1133">Transmembrane helix</keyword>
<dbReference type="InterPro" id="IPR045621">
    <property type="entry name" value="BPD_transp_1_N"/>
</dbReference>
<keyword evidence="3" id="KW-1003">Cell membrane</keyword>
<proteinExistence type="inferred from homology"/>
<protein>
    <submittedName>
        <fullName evidence="9">ABC transporter permease</fullName>
    </submittedName>
</protein>
<dbReference type="InterPro" id="IPR035906">
    <property type="entry name" value="MetI-like_sf"/>
</dbReference>
<dbReference type="Gene3D" id="1.10.3720.10">
    <property type="entry name" value="MetI-like"/>
    <property type="match status" value="1"/>
</dbReference>
<evidence type="ECO:0000256" key="5">
    <source>
        <dbReference type="ARBA" id="ARBA00022989"/>
    </source>
</evidence>
<feature type="transmembrane region" description="Helical" evidence="7">
    <location>
        <begin position="303"/>
        <end position="329"/>
    </location>
</feature>